<protein>
    <submittedName>
        <fullName evidence="2">Prolidase PepP</fullName>
    </submittedName>
</protein>
<accession>A0A146F9H9</accession>
<comment type="caution">
    <text evidence="2">The sequence shown here is derived from an EMBL/GenBank/DDBJ whole genome shotgun (WGS) entry which is preliminary data.</text>
</comment>
<proteinExistence type="predicted"/>
<name>A0A146F9H9_ASPKA</name>
<dbReference type="EMBL" id="BCWF01000016">
    <property type="protein sequence ID" value="GAT22598.1"/>
    <property type="molecule type" value="Genomic_DNA"/>
</dbReference>
<evidence type="ECO:0000313" key="3">
    <source>
        <dbReference type="Proteomes" id="UP000075230"/>
    </source>
</evidence>
<reference evidence="3" key="2">
    <citation type="submission" date="2016-02" db="EMBL/GenBank/DDBJ databases">
        <title>Genome sequencing of Aspergillus luchuensis NBRC 4314.</title>
        <authorList>
            <person name="Yamada O."/>
        </authorList>
    </citation>
    <scope>NUCLEOTIDE SEQUENCE [LARGE SCALE GENOMIC DNA]</scope>
    <source>
        <strain evidence="3">RIB 2604</strain>
    </source>
</reference>
<evidence type="ECO:0000256" key="1">
    <source>
        <dbReference type="SAM" id="MobiDB-lite"/>
    </source>
</evidence>
<feature type="region of interest" description="Disordered" evidence="1">
    <location>
        <begin position="95"/>
        <end position="126"/>
    </location>
</feature>
<gene>
    <name evidence="2" type="ORF">RIB2604_01600130</name>
</gene>
<dbReference type="Proteomes" id="UP000075230">
    <property type="component" value="Unassembled WGS sequence"/>
</dbReference>
<evidence type="ECO:0000313" key="2">
    <source>
        <dbReference type="EMBL" id="GAT22598.1"/>
    </source>
</evidence>
<organism evidence="2 3">
    <name type="scientific">Aspergillus kawachii</name>
    <name type="common">White koji mold</name>
    <name type="synonym">Aspergillus awamori var. kawachi</name>
    <dbReference type="NCBI Taxonomy" id="1069201"/>
    <lineage>
        <taxon>Eukaryota</taxon>
        <taxon>Fungi</taxon>
        <taxon>Dikarya</taxon>
        <taxon>Ascomycota</taxon>
        <taxon>Pezizomycotina</taxon>
        <taxon>Eurotiomycetes</taxon>
        <taxon>Eurotiomycetidae</taxon>
        <taxon>Eurotiales</taxon>
        <taxon>Aspergillaceae</taxon>
        <taxon>Aspergillus</taxon>
        <taxon>Aspergillus subgen. Circumdati</taxon>
    </lineage>
</organism>
<sequence>MLRLPIYIRIGVEHKQCSRASQEARFDARTATAGSSAFYMEANGCYKLGNDTLHRMYAGVLGRRGDFPKQQVGSSWDRIVDFDHGLTHSLGMQTLAEHGGNLDNGTEDQGAGKERSMIDNRGGQGG</sequence>
<dbReference type="AlphaFoldDB" id="A0A146F9H9"/>
<reference evidence="2 3" key="1">
    <citation type="journal article" date="2016" name="DNA Res.">
        <title>Genome sequence of Aspergillus luchuensis NBRC 4314.</title>
        <authorList>
            <person name="Yamada O."/>
            <person name="Machida M."/>
            <person name="Hosoyama A."/>
            <person name="Goto M."/>
            <person name="Takahashi T."/>
            <person name="Futagami T."/>
            <person name="Yamagata Y."/>
            <person name="Takeuchi M."/>
            <person name="Kobayashi T."/>
            <person name="Koike H."/>
            <person name="Abe K."/>
            <person name="Asai K."/>
            <person name="Arita M."/>
            <person name="Fujita N."/>
            <person name="Fukuda K."/>
            <person name="Higa K."/>
            <person name="Horikawa H."/>
            <person name="Ishikawa T."/>
            <person name="Jinno K."/>
            <person name="Kato Y."/>
            <person name="Kirimura K."/>
            <person name="Mizutani O."/>
            <person name="Nakasone K."/>
            <person name="Sano M."/>
            <person name="Shiraishi Y."/>
            <person name="Tsukahara M."/>
            <person name="Gomi K."/>
        </authorList>
    </citation>
    <scope>NUCLEOTIDE SEQUENCE [LARGE SCALE GENOMIC DNA]</scope>
    <source>
        <strain evidence="2 3">RIB 2604</strain>
    </source>
</reference>